<dbReference type="eggNOG" id="KOG2614">
    <property type="taxonomic scope" value="Eukaryota"/>
</dbReference>
<organism evidence="1 2">
    <name type="scientific">Exserohilum turcicum (strain 28A)</name>
    <name type="common">Northern leaf blight fungus</name>
    <name type="synonym">Setosphaeria turcica</name>
    <dbReference type="NCBI Taxonomy" id="671987"/>
    <lineage>
        <taxon>Eukaryota</taxon>
        <taxon>Fungi</taxon>
        <taxon>Dikarya</taxon>
        <taxon>Ascomycota</taxon>
        <taxon>Pezizomycotina</taxon>
        <taxon>Dothideomycetes</taxon>
        <taxon>Pleosporomycetidae</taxon>
        <taxon>Pleosporales</taxon>
        <taxon>Pleosporineae</taxon>
        <taxon>Pleosporaceae</taxon>
        <taxon>Exserohilum</taxon>
    </lineage>
</organism>
<keyword evidence="2" id="KW-1185">Reference proteome</keyword>
<evidence type="ECO:0000313" key="1">
    <source>
        <dbReference type="EMBL" id="EOA85895.1"/>
    </source>
</evidence>
<dbReference type="OrthoDB" id="3679662at2759"/>
<dbReference type="HOGENOM" id="CLU_009665_0_0_1"/>
<gene>
    <name evidence="1" type="ORF">SETTUDRAFT_47728</name>
</gene>
<proteinExistence type="predicted"/>
<accession>R0ILE8</accession>
<dbReference type="RefSeq" id="XP_008026423.1">
    <property type="nucleotide sequence ID" value="XM_008028232.1"/>
</dbReference>
<dbReference type="AlphaFoldDB" id="R0ILE8"/>
<dbReference type="InterPro" id="IPR036188">
    <property type="entry name" value="FAD/NAD-bd_sf"/>
</dbReference>
<protein>
    <recommendedName>
        <fullName evidence="3">FAD-binding domain-containing protein</fullName>
    </recommendedName>
</protein>
<reference evidence="1 2" key="1">
    <citation type="journal article" date="2012" name="PLoS Pathog.">
        <title>Diverse lifestyles and strategies of plant pathogenesis encoded in the genomes of eighteen Dothideomycetes fungi.</title>
        <authorList>
            <person name="Ohm R.A."/>
            <person name="Feau N."/>
            <person name="Henrissat B."/>
            <person name="Schoch C.L."/>
            <person name="Horwitz B.A."/>
            <person name="Barry K.W."/>
            <person name="Condon B.J."/>
            <person name="Copeland A.C."/>
            <person name="Dhillon B."/>
            <person name="Glaser F."/>
            <person name="Hesse C.N."/>
            <person name="Kosti I."/>
            <person name="LaButti K."/>
            <person name="Lindquist E.A."/>
            <person name="Lucas S."/>
            <person name="Salamov A.A."/>
            <person name="Bradshaw R.E."/>
            <person name="Ciuffetti L."/>
            <person name="Hamelin R.C."/>
            <person name="Kema G.H.J."/>
            <person name="Lawrence C."/>
            <person name="Scott J.A."/>
            <person name="Spatafora J.W."/>
            <person name="Turgeon B.G."/>
            <person name="de Wit P.J.G.M."/>
            <person name="Zhong S."/>
            <person name="Goodwin S.B."/>
            <person name="Grigoriev I.V."/>
        </authorList>
    </citation>
    <scope>NUCLEOTIDE SEQUENCE [LARGE SCALE GENOMIC DNA]</scope>
    <source>
        <strain evidence="2">28A</strain>
    </source>
</reference>
<evidence type="ECO:0000313" key="2">
    <source>
        <dbReference type="Proteomes" id="UP000016935"/>
    </source>
</evidence>
<dbReference type="STRING" id="671987.R0ILE8"/>
<dbReference type="Proteomes" id="UP000016935">
    <property type="component" value="Unassembled WGS sequence"/>
</dbReference>
<dbReference type="SUPFAM" id="SSF51905">
    <property type="entry name" value="FAD/NAD(P)-binding domain"/>
    <property type="match status" value="1"/>
</dbReference>
<sequence length="435" mass="48338">MSGRQKLVIVGGSVAGLMIAQLCKAKYDVTVLEQSKDIYSKHCTGGLSLGEWAINIFKTHIPNGELIKNAIFHKEIAIVSAFEGETKQSTIPLENYPVCTTTWDAVYRTLLSDIQYNSRTSEPMLLTNTKVTHAKYEDNVWKVSYTTGATYHVEQADILIAADGAHSTIRKATVTNAQPHFTGRLAWRGRVPGSIVIPQELKGVQEGLLVFVRMGGHYIILRVIFLSALEPPFLTISSYAVPNIEIADTSGKASMEWCWYYPYTEGASLDVENIAVSFVELDELFKDDLRVQRINETWKKHLQMTKDEVPPSIWTVLSSCDTPWVTKVTSFQEGLVDPCDQGSIEGSENSGDCRSVSLLGEKLFLIGEACAQLPPHIGASVDATAEQALAITDRLEGNIDSKTYLGWVKEVTARRHEDSEDTGEMGMYDHIKYQY</sequence>
<reference evidence="1 2" key="2">
    <citation type="journal article" date="2013" name="PLoS Genet.">
        <title>Comparative genome structure, secondary metabolite, and effector coding capacity across Cochliobolus pathogens.</title>
        <authorList>
            <person name="Condon B.J."/>
            <person name="Leng Y."/>
            <person name="Wu D."/>
            <person name="Bushley K.E."/>
            <person name="Ohm R.A."/>
            <person name="Otillar R."/>
            <person name="Martin J."/>
            <person name="Schackwitz W."/>
            <person name="Grimwood J."/>
            <person name="MohdZainudin N."/>
            <person name="Xue C."/>
            <person name="Wang R."/>
            <person name="Manning V.A."/>
            <person name="Dhillon B."/>
            <person name="Tu Z.J."/>
            <person name="Steffenson B.J."/>
            <person name="Salamov A."/>
            <person name="Sun H."/>
            <person name="Lowry S."/>
            <person name="LaButti K."/>
            <person name="Han J."/>
            <person name="Copeland A."/>
            <person name="Lindquist E."/>
            <person name="Barry K."/>
            <person name="Schmutz J."/>
            <person name="Baker S.E."/>
            <person name="Ciuffetti L.M."/>
            <person name="Grigoriev I.V."/>
            <person name="Zhong S."/>
            <person name="Turgeon B.G."/>
        </authorList>
    </citation>
    <scope>NUCLEOTIDE SEQUENCE [LARGE SCALE GENOMIC DNA]</scope>
    <source>
        <strain evidence="2">28A</strain>
    </source>
</reference>
<name>R0ILE8_EXST2</name>
<evidence type="ECO:0008006" key="3">
    <source>
        <dbReference type="Google" id="ProtNLM"/>
    </source>
</evidence>
<dbReference type="Gene3D" id="3.50.50.60">
    <property type="entry name" value="FAD/NAD(P)-binding domain"/>
    <property type="match status" value="1"/>
</dbReference>
<dbReference type="InterPro" id="IPR053212">
    <property type="entry name" value="DHP_3-monooxygenase"/>
</dbReference>
<dbReference type="PANTHER" id="PTHR47469">
    <property type="entry name" value="MONOOXYGENASE-LIKE"/>
    <property type="match status" value="1"/>
</dbReference>
<dbReference type="EMBL" id="KB908626">
    <property type="protein sequence ID" value="EOA85895.1"/>
    <property type="molecule type" value="Genomic_DNA"/>
</dbReference>
<dbReference type="PANTHER" id="PTHR47469:SF2">
    <property type="entry name" value="OS06G0597600 PROTEIN"/>
    <property type="match status" value="1"/>
</dbReference>
<dbReference type="GeneID" id="19405150"/>